<evidence type="ECO:0000313" key="4">
    <source>
        <dbReference type="EMBL" id="CCD17220.1"/>
    </source>
</evidence>
<evidence type="ECO:0000259" key="3">
    <source>
        <dbReference type="SMART" id="SM01117"/>
    </source>
</evidence>
<feature type="domain" description="Cytochrome b5 heme-binding" evidence="3">
    <location>
        <begin position="52"/>
        <end position="145"/>
    </location>
</feature>
<dbReference type="GO" id="GO:0005783">
    <property type="term" value="C:endoplasmic reticulum"/>
    <property type="evidence" value="ECO:0007669"/>
    <property type="project" value="TreeGrafter"/>
</dbReference>
<dbReference type="AlphaFoldDB" id="F9WIS2"/>
<dbReference type="SUPFAM" id="SSF55856">
    <property type="entry name" value="Cytochrome b5-like heme/steroid binding domain"/>
    <property type="match status" value="1"/>
</dbReference>
<keyword evidence="2" id="KW-0472">Membrane</keyword>
<dbReference type="PANTHER" id="PTHR10281:SF104">
    <property type="entry name" value="CYTOCHROME B5 HEME-BINDING DOMAIN-CONTAINING PROTEIN"/>
    <property type="match status" value="1"/>
</dbReference>
<dbReference type="Pfam" id="PF00173">
    <property type="entry name" value="Cyt-b5"/>
    <property type="match status" value="1"/>
</dbReference>
<evidence type="ECO:0000256" key="1">
    <source>
        <dbReference type="ARBA" id="ARBA00038357"/>
    </source>
</evidence>
<reference evidence="5" key="1">
    <citation type="submission" date="2011-07" db="EMBL/GenBank/DDBJ databases">
        <title>Divergent evolution of antigenic variation in African trypanosomes.</title>
        <authorList>
            <person name="Jackson A.P."/>
            <person name="Berry A."/>
            <person name="Allison H.C."/>
            <person name="Burton P."/>
            <person name="Anderson J."/>
            <person name="Aslett M."/>
            <person name="Brown R."/>
            <person name="Corton N."/>
            <person name="Harris D."/>
            <person name="Hauser H."/>
            <person name="Gamble J."/>
            <person name="Gilderthorp R."/>
            <person name="McQuillan J."/>
            <person name="Quail M.A."/>
            <person name="Sanders M."/>
            <person name="Van Tonder A."/>
            <person name="Ginger M.L."/>
            <person name="Donelson J.E."/>
            <person name="Field M.C."/>
            <person name="Barry J.D."/>
            <person name="Berriman M."/>
            <person name="Hertz-Fowler C."/>
        </authorList>
    </citation>
    <scope>NUCLEOTIDE SEQUENCE [LARGE SCALE GENOMIC DNA]</scope>
    <source>
        <strain evidence="5">IL3000</strain>
    </source>
</reference>
<dbReference type="InterPro" id="IPR050577">
    <property type="entry name" value="MAPR/NEUFC/NENF-like"/>
</dbReference>
<dbReference type="OMA" id="DEINADW"/>
<keyword evidence="5" id="KW-1185">Reference proteome</keyword>
<feature type="transmembrane region" description="Helical" evidence="2">
    <location>
        <begin position="12"/>
        <end position="32"/>
    </location>
</feature>
<keyword evidence="2" id="KW-0812">Transmembrane</keyword>
<dbReference type="PANTHER" id="PTHR10281">
    <property type="entry name" value="MEMBRANE-ASSOCIATED PROGESTERONE RECEPTOR COMPONENT-RELATED"/>
    <property type="match status" value="1"/>
</dbReference>
<proteinExistence type="inferred from homology"/>
<comment type="caution">
    <text evidence="4">The sequence shown here is derived from an EMBL/GenBank/DDBJ whole genome shotgun (WGS) entry which is preliminary data.</text>
</comment>
<accession>F9WIS2</accession>
<keyword evidence="2" id="KW-1133">Transmembrane helix</keyword>
<evidence type="ECO:0000256" key="2">
    <source>
        <dbReference type="SAM" id="Phobius"/>
    </source>
</evidence>
<protein>
    <submittedName>
        <fullName evidence="4">WGS project CAEQ00000000 data, annotated contig 825</fullName>
    </submittedName>
</protein>
<dbReference type="GO" id="GO:0016020">
    <property type="term" value="C:membrane"/>
    <property type="evidence" value="ECO:0007669"/>
    <property type="project" value="TreeGrafter"/>
</dbReference>
<organism evidence="4 5">
    <name type="scientific">Trypanosoma congolense (strain IL3000)</name>
    <dbReference type="NCBI Taxonomy" id="1068625"/>
    <lineage>
        <taxon>Eukaryota</taxon>
        <taxon>Discoba</taxon>
        <taxon>Euglenozoa</taxon>
        <taxon>Kinetoplastea</taxon>
        <taxon>Metakinetoplastina</taxon>
        <taxon>Trypanosomatida</taxon>
        <taxon>Trypanosomatidae</taxon>
        <taxon>Trypanosoma</taxon>
        <taxon>Nannomonas</taxon>
    </lineage>
</organism>
<name>F9WIS2_TRYCI</name>
<dbReference type="EMBL" id="CAEQ01002630">
    <property type="protein sequence ID" value="CCD17220.1"/>
    <property type="molecule type" value="Genomic_DNA"/>
</dbReference>
<reference evidence="4 5" key="2">
    <citation type="journal article" date="2012" name="Proc. Natl. Acad. Sci. U.S.A.">
        <title>Antigenic diversity is generated by distinct evolutionary mechanisms in African trypanosome species.</title>
        <authorList>
            <person name="Jackson A.P."/>
            <person name="Berry A."/>
            <person name="Aslett M."/>
            <person name="Allison H.C."/>
            <person name="Burton P."/>
            <person name="Vavrova-Anderson J."/>
            <person name="Brown R."/>
            <person name="Browne H."/>
            <person name="Corton N."/>
            <person name="Hauser H."/>
            <person name="Gamble J."/>
            <person name="Gilderthorp R."/>
            <person name="Marcello L."/>
            <person name="McQuillan J."/>
            <person name="Otto T.D."/>
            <person name="Quail M.A."/>
            <person name="Sanders M.J."/>
            <person name="van Tonder A."/>
            <person name="Ginger M.L."/>
            <person name="Field M.C."/>
            <person name="Barry J.D."/>
            <person name="Hertz-Fowler C."/>
            <person name="Berriman M."/>
        </authorList>
    </citation>
    <scope>NUCLEOTIDE SEQUENCE [LARGE SCALE GENOMIC DNA]</scope>
    <source>
        <strain evidence="4 5">IL3000</strain>
    </source>
</reference>
<sequence length="159" mass="18262">MKLILAESLSFRTALLSFVCGSLAAMFLELLLRRWRRREQLVPTSIFIPRGYTLEELAAYDGVRKPYAFIAVRGIIYNCSLDFYGPNAPYNAFAGRDSSRNLGKMEVGQQEANIDWTTLSPLHLKTLFEWETRLRSKYEVVGWVIAPEDFCRSSEKVEP</sequence>
<comment type="similarity">
    <text evidence="1">Belongs to the cytochrome b5 family. MAPR subfamily.</text>
</comment>
<dbReference type="InterPro" id="IPR036400">
    <property type="entry name" value="Cyt_B5-like_heme/steroid_sf"/>
</dbReference>
<dbReference type="VEuPathDB" id="TriTrypDB:TcIL3000_0_20570"/>
<evidence type="ECO:0000313" key="5">
    <source>
        <dbReference type="Proteomes" id="UP000000702"/>
    </source>
</evidence>
<dbReference type="Proteomes" id="UP000000702">
    <property type="component" value="Unassembled WGS sequence"/>
</dbReference>
<dbReference type="SMART" id="SM01117">
    <property type="entry name" value="Cyt-b5"/>
    <property type="match status" value="1"/>
</dbReference>
<dbReference type="Gene3D" id="3.10.120.10">
    <property type="entry name" value="Cytochrome b5-like heme/steroid binding domain"/>
    <property type="match status" value="1"/>
</dbReference>
<gene>
    <name evidence="4" type="ORF">TCIL3000_0_20570</name>
</gene>
<dbReference type="InterPro" id="IPR001199">
    <property type="entry name" value="Cyt_B5-like_heme/steroid-bd"/>
</dbReference>